<proteinExistence type="predicted"/>
<dbReference type="AlphaFoldDB" id="A0ABD2I7J6"/>
<organism evidence="2 3">
    <name type="scientific">Heterodera trifolii</name>
    <dbReference type="NCBI Taxonomy" id="157864"/>
    <lineage>
        <taxon>Eukaryota</taxon>
        <taxon>Metazoa</taxon>
        <taxon>Ecdysozoa</taxon>
        <taxon>Nematoda</taxon>
        <taxon>Chromadorea</taxon>
        <taxon>Rhabditida</taxon>
        <taxon>Tylenchina</taxon>
        <taxon>Tylenchomorpha</taxon>
        <taxon>Tylenchoidea</taxon>
        <taxon>Heteroderidae</taxon>
        <taxon>Heteroderinae</taxon>
        <taxon>Heterodera</taxon>
    </lineage>
</organism>
<comment type="caution">
    <text evidence="2">The sequence shown here is derived from an EMBL/GenBank/DDBJ whole genome shotgun (WGS) entry which is preliminary data.</text>
</comment>
<feature type="region of interest" description="Disordered" evidence="1">
    <location>
        <begin position="46"/>
        <end position="74"/>
    </location>
</feature>
<dbReference type="EMBL" id="JBICBT010001285">
    <property type="protein sequence ID" value="KAL3075091.1"/>
    <property type="molecule type" value="Genomic_DNA"/>
</dbReference>
<accession>A0ABD2I7J6</accession>
<evidence type="ECO:0000256" key="1">
    <source>
        <dbReference type="SAM" id="MobiDB-lite"/>
    </source>
</evidence>
<keyword evidence="3" id="KW-1185">Reference proteome</keyword>
<sequence length="74" mass="8395">MKAKRTKKIWSLKKLKMSVRKDLKNLHIGKNLTPHRLKAKKGVFKNKTPKRGKAVEKDAKEGGACVKGQKDENV</sequence>
<evidence type="ECO:0000313" key="3">
    <source>
        <dbReference type="Proteomes" id="UP001620626"/>
    </source>
</evidence>
<reference evidence="2 3" key="1">
    <citation type="submission" date="2024-10" db="EMBL/GenBank/DDBJ databases">
        <authorList>
            <person name="Kim D."/>
        </authorList>
    </citation>
    <scope>NUCLEOTIDE SEQUENCE [LARGE SCALE GENOMIC DNA]</scope>
    <source>
        <strain evidence="2">BH-2024</strain>
    </source>
</reference>
<evidence type="ECO:0000313" key="2">
    <source>
        <dbReference type="EMBL" id="KAL3075091.1"/>
    </source>
</evidence>
<protein>
    <submittedName>
        <fullName evidence="2">Uncharacterized protein</fullName>
    </submittedName>
</protein>
<gene>
    <name evidence="2" type="ORF">niasHT_039171</name>
</gene>
<dbReference type="Proteomes" id="UP001620626">
    <property type="component" value="Unassembled WGS sequence"/>
</dbReference>
<name>A0ABD2I7J6_9BILA</name>